<keyword evidence="3" id="KW-1185">Reference proteome</keyword>
<gene>
    <name evidence="2" type="ORF">BaRGS_00007077</name>
</gene>
<comment type="caution">
    <text evidence="2">The sequence shown here is derived from an EMBL/GenBank/DDBJ whole genome shotgun (WGS) entry which is preliminary data.</text>
</comment>
<evidence type="ECO:0000313" key="2">
    <source>
        <dbReference type="EMBL" id="KAK7501646.1"/>
    </source>
</evidence>
<accession>A0ABD0LR63</accession>
<proteinExistence type="predicted"/>
<dbReference type="EMBL" id="JACVVK020000030">
    <property type="protein sequence ID" value="KAK7501646.1"/>
    <property type="molecule type" value="Genomic_DNA"/>
</dbReference>
<evidence type="ECO:0000313" key="3">
    <source>
        <dbReference type="Proteomes" id="UP001519460"/>
    </source>
</evidence>
<sequence>MPDVEKKFIASEENQNSVASHCVKGCDVEIRWNGAGHLDYVCGGESVIVATTDESDTGALNTGEQEQDYKPAINLHN</sequence>
<name>A0ABD0LR63_9CAEN</name>
<evidence type="ECO:0000256" key="1">
    <source>
        <dbReference type="SAM" id="MobiDB-lite"/>
    </source>
</evidence>
<reference evidence="2 3" key="1">
    <citation type="journal article" date="2023" name="Sci. Data">
        <title>Genome assembly of the Korean intertidal mud-creeper Batillaria attramentaria.</title>
        <authorList>
            <person name="Patra A.K."/>
            <person name="Ho P.T."/>
            <person name="Jun S."/>
            <person name="Lee S.J."/>
            <person name="Kim Y."/>
            <person name="Won Y.J."/>
        </authorList>
    </citation>
    <scope>NUCLEOTIDE SEQUENCE [LARGE SCALE GENOMIC DNA]</scope>
    <source>
        <strain evidence="2">Wonlab-2016</strain>
    </source>
</reference>
<protein>
    <submittedName>
        <fullName evidence="2">Uncharacterized protein</fullName>
    </submittedName>
</protein>
<dbReference type="AlphaFoldDB" id="A0ABD0LR63"/>
<feature type="region of interest" description="Disordered" evidence="1">
    <location>
        <begin position="56"/>
        <end position="77"/>
    </location>
</feature>
<organism evidence="2 3">
    <name type="scientific">Batillaria attramentaria</name>
    <dbReference type="NCBI Taxonomy" id="370345"/>
    <lineage>
        <taxon>Eukaryota</taxon>
        <taxon>Metazoa</taxon>
        <taxon>Spiralia</taxon>
        <taxon>Lophotrochozoa</taxon>
        <taxon>Mollusca</taxon>
        <taxon>Gastropoda</taxon>
        <taxon>Caenogastropoda</taxon>
        <taxon>Sorbeoconcha</taxon>
        <taxon>Cerithioidea</taxon>
        <taxon>Batillariidae</taxon>
        <taxon>Batillaria</taxon>
    </lineage>
</organism>
<dbReference type="Proteomes" id="UP001519460">
    <property type="component" value="Unassembled WGS sequence"/>
</dbReference>